<accession>A1CIC1</accession>
<protein>
    <recommendedName>
        <fullName evidence="2">Microbial-type PARG catalytic domain-containing protein</fullName>
    </recommendedName>
</protein>
<dbReference type="OMA" id="EFKGWFE"/>
<dbReference type="InterPro" id="IPR043472">
    <property type="entry name" value="Macro_dom-like"/>
</dbReference>
<dbReference type="HOGENOM" id="CLU_024412_0_0_1"/>
<dbReference type="GeneID" id="4703831"/>
<dbReference type="VEuPathDB" id="FungiDB:ACLA_050980"/>
<feature type="region of interest" description="Disordered" evidence="1">
    <location>
        <begin position="1"/>
        <end position="43"/>
    </location>
</feature>
<feature type="domain" description="Microbial-type PARG catalytic" evidence="2">
    <location>
        <begin position="109"/>
        <end position="204"/>
    </location>
</feature>
<keyword evidence="4" id="KW-1185">Reference proteome</keyword>
<dbReference type="Gene3D" id="3.40.220.10">
    <property type="entry name" value="Leucine Aminopeptidase, subunit E, domain 1"/>
    <property type="match status" value="1"/>
</dbReference>
<dbReference type="OrthoDB" id="9985428at2759"/>
<dbReference type="SUPFAM" id="SSF52949">
    <property type="entry name" value="Macro domain-like"/>
    <property type="match status" value="1"/>
</dbReference>
<dbReference type="STRING" id="344612.A1CIC1"/>
<dbReference type="KEGG" id="act:ACLA_050980"/>
<dbReference type="Proteomes" id="UP000006701">
    <property type="component" value="Unassembled WGS sequence"/>
</dbReference>
<gene>
    <name evidence="3" type="ORF">ACLA_050980</name>
</gene>
<dbReference type="RefSeq" id="XP_001272052.1">
    <property type="nucleotide sequence ID" value="XM_001272051.1"/>
</dbReference>
<dbReference type="InterPro" id="IPR012664">
    <property type="entry name" value="CHP02452"/>
</dbReference>
<dbReference type="InterPro" id="IPR019261">
    <property type="entry name" value="PARG_cat_microbial"/>
</dbReference>
<proteinExistence type="predicted"/>
<evidence type="ECO:0000313" key="4">
    <source>
        <dbReference type="Proteomes" id="UP000006701"/>
    </source>
</evidence>
<dbReference type="NCBIfam" id="TIGR02452">
    <property type="entry name" value="TIGR02452 family protein"/>
    <property type="match status" value="1"/>
</dbReference>
<evidence type="ECO:0000313" key="3">
    <source>
        <dbReference type="EMBL" id="EAW10626.1"/>
    </source>
</evidence>
<dbReference type="eggNOG" id="ENOG502S35J">
    <property type="taxonomic scope" value="Eukaryota"/>
</dbReference>
<dbReference type="Pfam" id="PF10021">
    <property type="entry name" value="PARG_cat_microb"/>
    <property type="match status" value="1"/>
</dbReference>
<dbReference type="AlphaFoldDB" id="A1CIC1"/>
<feature type="compositionally biased region" description="Polar residues" evidence="1">
    <location>
        <begin position="1"/>
        <end position="14"/>
    </location>
</feature>
<evidence type="ECO:0000259" key="2">
    <source>
        <dbReference type="Pfam" id="PF10021"/>
    </source>
</evidence>
<reference evidence="3 4" key="1">
    <citation type="journal article" date="2008" name="PLoS Genet.">
        <title>Genomic islands in the pathogenic filamentous fungus Aspergillus fumigatus.</title>
        <authorList>
            <person name="Fedorova N.D."/>
            <person name="Khaldi N."/>
            <person name="Joardar V.S."/>
            <person name="Maiti R."/>
            <person name="Amedeo P."/>
            <person name="Anderson M.J."/>
            <person name="Crabtree J."/>
            <person name="Silva J.C."/>
            <person name="Badger J.H."/>
            <person name="Albarraq A."/>
            <person name="Angiuoli S."/>
            <person name="Bussey H."/>
            <person name="Bowyer P."/>
            <person name="Cotty P.J."/>
            <person name="Dyer P.S."/>
            <person name="Egan A."/>
            <person name="Galens K."/>
            <person name="Fraser-Liggett C.M."/>
            <person name="Haas B.J."/>
            <person name="Inman J.M."/>
            <person name="Kent R."/>
            <person name="Lemieux S."/>
            <person name="Malavazi I."/>
            <person name="Orvis J."/>
            <person name="Roemer T."/>
            <person name="Ronning C.M."/>
            <person name="Sundaram J.P."/>
            <person name="Sutton G."/>
            <person name="Turner G."/>
            <person name="Venter J.C."/>
            <person name="White O.R."/>
            <person name="Whitty B.R."/>
            <person name="Youngman P."/>
            <person name="Wolfe K.H."/>
            <person name="Goldman G.H."/>
            <person name="Wortman J.R."/>
            <person name="Jiang B."/>
            <person name="Denning D.W."/>
            <person name="Nierman W.C."/>
        </authorList>
    </citation>
    <scope>NUCLEOTIDE SEQUENCE [LARGE SCALE GENOMIC DNA]</scope>
    <source>
        <strain evidence="4">ATCC 1007 / CBS 513.65 / DSM 816 / NCTC 3887 / NRRL 1</strain>
    </source>
</reference>
<evidence type="ECO:0000256" key="1">
    <source>
        <dbReference type="SAM" id="MobiDB-lite"/>
    </source>
</evidence>
<name>A1CIC1_ASPCL</name>
<dbReference type="EMBL" id="DS027054">
    <property type="protein sequence ID" value="EAW10626.1"/>
    <property type="molecule type" value="Genomic_DNA"/>
</dbReference>
<organism evidence="3 4">
    <name type="scientific">Aspergillus clavatus (strain ATCC 1007 / CBS 513.65 / DSM 816 / NCTC 3887 / NRRL 1 / QM 1276 / 107)</name>
    <dbReference type="NCBI Taxonomy" id="344612"/>
    <lineage>
        <taxon>Eukaryota</taxon>
        <taxon>Fungi</taxon>
        <taxon>Dikarya</taxon>
        <taxon>Ascomycota</taxon>
        <taxon>Pezizomycotina</taxon>
        <taxon>Eurotiomycetes</taxon>
        <taxon>Eurotiomycetidae</taxon>
        <taxon>Eurotiales</taxon>
        <taxon>Aspergillaceae</taxon>
        <taxon>Aspergillus</taxon>
        <taxon>Aspergillus subgen. Fumigati</taxon>
    </lineage>
</organism>
<dbReference type="PANTHER" id="PTHR35596">
    <property type="entry name" value="DUF2263 DOMAIN-CONTAINING PROTEIN"/>
    <property type="match status" value="1"/>
</dbReference>
<dbReference type="PANTHER" id="PTHR35596:SF1">
    <property type="entry name" value="MICROBIAL-TYPE PARG CATALYTIC DOMAIN-CONTAINING PROTEIN"/>
    <property type="match status" value="1"/>
</dbReference>
<sequence length="341" mass="38145">MADTQGESSTQQRVTRPRRKRAADVDNDEPEASTAVIADEKQAKPRAVKVARTQVTEEEDVAKQRLKLRKVAQETKGIIPFILTLMPQAPPDATYYSTIGVPPLDRKYCPKVQTLVKVVEGDTFDTAINLANAAQFLNHKDTTPVCVLNMANATHLGGGWEGGVMAQEEALCFRSSLSATLNPDFYPMEPLGAVYSPSVVIFRENVLKDHRWMDLGKTEWLPIVSIISMAAMIQPSLDETVKPPKYKNQKDRELTKGKMRLVLRMAAIHNHRRLVLGALGCGVLRHPKEEVAHCWLEVLQETEFKEWFEAIVFAVYDGPQQKALGIGNFRTFHEILDGAQL</sequence>